<keyword evidence="2" id="KW-1185">Reference proteome</keyword>
<dbReference type="EMBL" id="CASHSV030000716">
    <property type="protein sequence ID" value="CAJ2674055.1"/>
    <property type="molecule type" value="Genomic_DNA"/>
</dbReference>
<protein>
    <submittedName>
        <fullName evidence="1">Uncharacterized protein</fullName>
    </submittedName>
</protein>
<organism evidence="1 2">
    <name type="scientific">Trifolium pratense</name>
    <name type="common">Red clover</name>
    <dbReference type="NCBI Taxonomy" id="57577"/>
    <lineage>
        <taxon>Eukaryota</taxon>
        <taxon>Viridiplantae</taxon>
        <taxon>Streptophyta</taxon>
        <taxon>Embryophyta</taxon>
        <taxon>Tracheophyta</taxon>
        <taxon>Spermatophyta</taxon>
        <taxon>Magnoliopsida</taxon>
        <taxon>eudicotyledons</taxon>
        <taxon>Gunneridae</taxon>
        <taxon>Pentapetalae</taxon>
        <taxon>rosids</taxon>
        <taxon>fabids</taxon>
        <taxon>Fabales</taxon>
        <taxon>Fabaceae</taxon>
        <taxon>Papilionoideae</taxon>
        <taxon>50 kb inversion clade</taxon>
        <taxon>NPAAA clade</taxon>
        <taxon>Hologalegina</taxon>
        <taxon>IRL clade</taxon>
        <taxon>Trifolieae</taxon>
        <taxon>Trifolium</taxon>
    </lineage>
</organism>
<evidence type="ECO:0000313" key="1">
    <source>
        <dbReference type="EMBL" id="CAJ2674055.1"/>
    </source>
</evidence>
<accession>A0ACB0LX01</accession>
<evidence type="ECO:0000313" key="2">
    <source>
        <dbReference type="Proteomes" id="UP001177021"/>
    </source>
</evidence>
<proteinExistence type="predicted"/>
<dbReference type="Proteomes" id="UP001177021">
    <property type="component" value="Unassembled WGS sequence"/>
</dbReference>
<reference evidence="1" key="1">
    <citation type="submission" date="2023-10" db="EMBL/GenBank/DDBJ databases">
        <authorList>
            <person name="Rodriguez Cubillos JULIANA M."/>
            <person name="De Vega J."/>
        </authorList>
    </citation>
    <scope>NUCLEOTIDE SEQUENCE</scope>
</reference>
<sequence>MNSLIWLQKNPTFQPGWDLEEIHATFFKCISWQMEETMDTINCPYHYVCDKTYPPNYTFFIDILVLLFTTFSYFFTLVIVIINIISRKKTIFLSQSKRFFLPSGPISLPLIILIFAKGHQINTIFPLSCIGPAILLLVLISALSFDNIEDGDNFKDIKYTFFAASTISGILHASIYLDSIVLPYYTGFDALMSSTFSGECVTCVCRKEALVVGGKLVKYKGWSMTTFFVVGVLCLRIICKIYGENVGKFVSMIKVFMERFSWILISLDCVYLIAKSPQERVMLRVVAFGGIFLLILLHVLKEACGQIYAMAYVTGKLRFVSKSTPL</sequence>
<comment type="caution">
    <text evidence="1">The sequence shown here is derived from an EMBL/GenBank/DDBJ whole genome shotgun (WGS) entry which is preliminary data.</text>
</comment>
<gene>
    <name evidence="1" type="ORF">MILVUS5_LOCUS37413</name>
</gene>
<name>A0ACB0LX01_TRIPR</name>